<reference evidence="2 3" key="1">
    <citation type="journal article" date="2018" name="Mol. Biol. Evol.">
        <title>Analysis of the draft genome of the red seaweed Gracilariopsis chorda provides insights into genome size evolution in Rhodophyta.</title>
        <authorList>
            <person name="Lee J."/>
            <person name="Yang E.C."/>
            <person name="Graf L."/>
            <person name="Yang J.H."/>
            <person name="Qiu H."/>
            <person name="Zel Zion U."/>
            <person name="Chan C.X."/>
            <person name="Stephens T.G."/>
            <person name="Weber A.P.M."/>
            <person name="Boo G.H."/>
            <person name="Boo S.M."/>
            <person name="Kim K.M."/>
            <person name="Shin Y."/>
            <person name="Jung M."/>
            <person name="Lee S.J."/>
            <person name="Yim H.S."/>
            <person name="Lee J.H."/>
            <person name="Bhattacharya D."/>
            <person name="Yoon H.S."/>
        </authorList>
    </citation>
    <scope>NUCLEOTIDE SEQUENCE [LARGE SCALE GENOMIC DNA]</scope>
    <source>
        <strain evidence="2 3">SKKU-2015</strain>
        <tissue evidence="2">Whole body</tissue>
    </source>
</reference>
<name>A0A2V3IG50_9FLOR</name>
<keyword evidence="1" id="KW-0732">Signal</keyword>
<comment type="caution">
    <text evidence="2">The sequence shown here is derived from an EMBL/GenBank/DDBJ whole genome shotgun (WGS) entry which is preliminary data.</text>
</comment>
<keyword evidence="3" id="KW-1185">Reference proteome</keyword>
<accession>A0A2V3IG50</accession>
<feature type="chain" id="PRO_5015965742" evidence="1">
    <location>
        <begin position="21"/>
        <end position="194"/>
    </location>
</feature>
<evidence type="ECO:0000256" key="1">
    <source>
        <dbReference type="SAM" id="SignalP"/>
    </source>
</evidence>
<feature type="signal peptide" evidence="1">
    <location>
        <begin position="1"/>
        <end position="20"/>
    </location>
</feature>
<evidence type="ECO:0000313" key="2">
    <source>
        <dbReference type="EMBL" id="PXF41041.1"/>
    </source>
</evidence>
<gene>
    <name evidence="2" type="ORF">BWQ96_09236</name>
</gene>
<organism evidence="2 3">
    <name type="scientific">Gracilariopsis chorda</name>
    <dbReference type="NCBI Taxonomy" id="448386"/>
    <lineage>
        <taxon>Eukaryota</taxon>
        <taxon>Rhodophyta</taxon>
        <taxon>Florideophyceae</taxon>
        <taxon>Rhodymeniophycidae</taxon>
        <taxon>Gracilariales</taxon>
        <taxon>Gracilariaceae</taxon>
        <taxon>Gracilariopsis</taxon>
    </lineage>
</organism>
<dbReference type="EMBL" id="NBIV01000240">
    <property type="protein sequence ID" value="PXF41041.1"/>
    <property type="molecule type" value="Genomic_DNA"/>
</dbReference>
<protein>
    <submittedName>
        <fullName evidence="2">Uncharacterized protein</fullName>
    </submittedName>
</protein>
<dbReference type="AlphaFoldDB" id="A0A2V3IG50"/>
<dbReference type="Proteomes" id="UP000247409">
    <property type="component" value="Unassembled WGS sequence"/>
</dbReference>
<proteinExistence type="predicted"/>
<sequence length="194" mass="21757">MKLFTLSFFSVFLVVFSASAANVREMDEIDVIKEECDVPPVVAYCLDLIHLGNNLQTNSSRGNRELQQLVEEVPLGMCAWGDWAGKVAADVCVQVLIEYAAAEEEEEGLSDVENDTNTVETTSRFFRWFTRGSKQFVKSFGRRAKKSTDRVGRTVRRVAKVCRRRNAICEGVTELGVNLLPVPTIPNLFNLSVF</sequence>
<evidence type="ECO:0000313" key="3">
    <source>
        <dbReference type="Proteomes" id="UP000247409"/>
    </source>
</evidence>